<feature type="region of interest" description="Disordered" evidence="1">
    <location>
        <begin position="30"/>
        <end position="54"/>
    </location>
</feature>
<evidence type="ECO:0000256" key="1">
    <source>
        <dbReference type="SAM" id="MobiDB-lite"/>
    </source>
</evidence>
<comment type="caution">
    <text evidence="2">The sequence shown here is derived from an EMBL/GenBank/DDBJ whole genome shotgun (WGS) entry which is preliminary data.</text>
</comment>
<dbReference type="EMBL" id="BAABRR010000010">
    <property type="protein sequence ID" value="GAA5519502.1"/>
    <property type="molecule type" value="Genomic_DNA"/>
</dbReference>
<gene>
    <name evidence="2" type="ORF">Lsed01_01952</name>
</gene>
<evidence type="ECO:0000313" key="2">
    <source>
        <dbReference type="EMBL" id="GAA5519502.1"/>
    </source>
</evidence>
<feature type="compositionally biased region" description="Low complexity" evidence="1">
    <location>
        <begin position="36"/>
        <end position="54"/>
    </location>
</feature>
<sequence length="54" mass="5183">MNKAIIAALVGVLGLALGFGAGWVWDEFSGGDAANSTGTEGPSTSTSPSPAASS</sequence>
<name>A0ABP9WI58_9MICO</name>
<dbReference type="Proteomes" id="UP001426770">
    <property type="component" value="Unassembled WGS sequence"/>
</dbReference>
<accession>A0ABP9WI58</accession>
<evidence type="ECO:0000313" key="3">
    <source>
        <dbReference type="Proteomes" id="UP001426770"/>
    </source>
</evidence>
<keyword evidence="3" id="KW-1185">Reference proteome</keyword>
<organism evidence="2 3">
    <name type="scientific">Demequina sediminis</name>
    <dbReference type="NCBI Taxonomy" id="1930058"/>
    <lineage>
        <taxon>Bacteria</taxon>
        <taxon>Bacillati</taxon>
        <taxon>Actinomycetota</taxon>
        <taxon>Actinomycetes</taxon>
        <taxon>Micrococcales</taxon>
        <taxon>Demequinaceae</taxon>
        <taxon>Demequina</taxon>
    </lineage>
</organism>
<protein>
    <submittedName>
        <fullName evidence="2">Uncharacterized protein</fullName>
    </submittedName>
</protein>
<dbReference type="RefSeq" id="WP_286214201.1">
    <property type="nucleotide sequence ID" value="NZ_AP027736.1"/>
</dbReference>
<proteinExistence type="predicted"/>
<reference evidence="2 3" key="1">
    <citation type="submission" date="2024-02" db="EMBL/GenBank/DDBJ databases">
        <title>Lysinimicrobium sediminis NBRC 112286.</title>
        <authorList>
            <person name="Ichikawa N."/>
            <person name="Katano-Makiyama Y."/>
            <person name="Hidaka K."/>
        </authorList>
    </citation>
    <scope>NUCLEOTIDE SEQUENCE [LARGE SCALE GENOMIC DNA]</scope>
    <source>
        <strain evidence="2 3">NBRC 112286</strain>
    </source>
</reference>